<protein>
    <submittedName>
        <fullName evidence="3">Acyltransferase</fullName>
        <ecNumber evidence="3">2.3.-.-</ecNumber>
    </submittedName>
</protein>
<evidence type="ECO:0000259" key="2">
    <source>
        <dbReference type="Pfam" id="PF01757"/>
    </source>
</evidence>
<dbReference type="PANTHER" id="PTHR23028">
    <property type="entry name" value="ACETYLTRANSFERASE"/>
    <property type="match status" value="1"/>
</dbReference>
<dbReference type="PANTHER" id="PTHR23028:SF134">
    <property type="entry name" value="PUTATIVE (AFU_ORTHOLOGUE AFUA_4G08520)-RELATED"/>
    <property type="match status" value="1"/>
</dbReference>
<gene>
    <name evidence="3" type="ORF">E7V67_002540</name>
</gene>
<feature type="transmembrane region" description="Helical" evidence="1">
    <location>
        <begin position="188"/>
        <end position="209"/>
    </location>
</feature>
<keyword evidence="1" id="KW-0472">Membrane</keyword>
<dbReference type="GO" id="GO:0016746">
    <property type="term" value="F:acyltransferase activity"/>
    <property type="evidence" value="ECO:0007669"/>
    <property type="project" value="UniProtKB-KW"/>
</dbReference>
<dbReference type="Pfam" id="PF01757">
    <property type="entry name" value="Acyl_transf_3"/>
    <property type="match status" value="1"/>
</dbReference>
<evidence type="ECO:0000313" key="3">
    <source>
        <dbReference type="EMBL" id="WUR14004.1"/>
    </source>
</evidence>
<keyword evidence="1" id="KW-1133">Transmembrane helix</keyword>
<feature type="domain" description="Acyltransferase 3" evidence="2">
    <location>
        <begin position="4"/>
        <end position="320"/>
    </location>
</feature>
<feature type="transmembrane region" description="Helical" evidence="1">
    <location>
        <begin position="244"/>
        <end position="264"/>
    </location>
</feature>
<evidence type="ECO:0000313" key="4">
    <source>
        <dbReference type="Proteomes" id="UP000321323"/>
    </source>
</evidence>
<dbReference type="InterPro" id="IPR050879">
    <property type="entry name" value="Acyltransferase_3"/>
</dbReference>
<feature type="transmembrane region" description="Helical" evidence="1">
    <location>
        <begin position="73"/>
        <end position="91"/>
    </location>
</feature>
<dbReference type="EMBL" id="CP136508">
    <property type="protein sequence ID" value="WUR14004.1"/>
    <property type="molecule type" value="Genomic_DNA"/>
</dbReference>
<dbReference type="InterPro" id="IPR002656">
    <property type="entry name" value="Acyl_transf_3_dom"/>
</dbReference>
<feature type="transmembrane region" description="Helical" evidence="1">
    <location>
        <begin position="111"/>
        <end position="137"/>
    </location>
</feature>
<keyword evidence="1" id="KW-0812">Transmembrane</keyword>
<keyword evidence="4" id="KW-1185">Reference proteome</keyword>
<keyword evidence="3" id="KW-0808">Transferase</keyword>
<accession>A0ABZ1UMT3</accession>
<organism evidence="3 4">
    <name type="scientific">[Empedobacter] haloabium</name>
    <dbReference type="NCBI Taxonomy" id="592317"/>
    <lineage>
        <taxon>Bacteria</taxon>
        <taxon>Pseudomonadati</taxon>
        <taxon>Pseudomonadota</taxon>
        <taxon>Betaproteobacteria</taxon>
        <taxon>Burkholderiales</taxon>
        <taxon>Oxalobacteraceae</taxon>
        <taxon>Telluria group</taxon>
        <taxon>Telluria group incertae sedis</taxon>
    </lineage>
</organism>
<sequence length="351" mass="38058">MRFSYLDGLRGMAALFVLALHWNFLFKLSFSKSYLAVDLFFMLSGFVLAHAYEAKLRSGAMTPDAFMRNRLTRLYPLYALSVLVATGLQAARSLTGTHGGPAVGEWMVAGVFALSFLPWAVAGASALFAMNVCYWSLSQEVLVNLIYGYACRAAGKAAVPAVVCVTGVALVALAVSTGSLDHGYQFNTVSLVGGCTRAFFGIGMGMLLYRHRDRLRGIGRLLPAWCAFPLVAMVFVAPPMPHGWLFDLASVLIVLPLATVVAAASEPTSAWQLRTMHALGNSSYPLYLLHVPFATVAYKVASTVPGWERSAATVMAGLLFLLCLQLDKRFDVPVRAWLRTRGPRLPALQVP</sequence>
<feature type="transmembrane region" description="Helical" evidence="1">
    <location>
        <begin position="34"/>
        <end position="52"/>
    </location>
</feature>
<dbReference type="EC" id="2.3.-.-" evidence="3"/>
<feature type="transmembrane region" description="Helical" evidence="1">
    <location>
        <begin position="157"/>
        <end position="176"/>
    </location>
</feature>
<proteinExistence type="predicted"/>
<evidence type="ECO:0000256" key="1">
    <source>
        <dbReference type="SAM" id="Phobius"/>
    </source>
</evidence>
<name>A0ABZ1UMT3_9BURK</name>
<keyword evidence="3" id="KW-0012">Acyltransferase</keyword>
<feature type="transmembrane region" description="Helical" evidence="1">
    <location>
        <begin position="12"/>
        <end position="28"/>
    </location>
</feature>
<feature type="transmembrane region" description="Helical" evidence="1">
    <location>
        <begin position="221"/>
        <end position="238"/>
    </location>
</feature>
<dbReference type="Proteomes" id="UP000321323">
    <property type="component" value="Chromosome"/>
</dbReference>
<reference evidence="3 4" key="1">
    <citation type="journal article" date="2019" name="Int. J. Syst. Evol. Microbiol.">
        <title>The Draft Whole-Genome Sequence of the Antibiotic Producer Empedobacter haloabium ATCC 31962 Provides Indications for Its Taxonomic Reclassification.</title>
        <authorList>
            <person name="Miess H."/>
            <person name="Arlt P."/>
            <person name="Apel A.K."/>
            <person name="Weber T."/>
            <person name="Nieselt K."/>
            <person name="Hanssen F."/>
            <person name="Czemmel S."/>
            <person name="Nahnsen S."/>
            <person name="Gross H."/>
        </authorList>
    </citation>
    <scope>NUCLEOTIDE SEQUENCE [LARGE SCALE GENOMIC DNA]</scope>
    <source>
        <strain evidence="3 4">ATCC 31962</strain>
    </source>
</reference>